<dbReference type="InterPro" id="IPR000683">
    <property type="entry name" value="Gfo/Idh/MocA-like_OxRdtase_N"/>
</dbReference>
<organism evidence="2 3">
    <name type="scientific">Phormidium yuhuli AB48</name>
    <dbReference type="NCBI Taxonomy" id="2940671"/>
    <lineage>
        <taxon>Bacteria</taxon>
        <taxon>Bacillati</taxon>
        <taxon>Cyanobacteriota</taxon>
        <taxon>Cyanophyceae</taxon>
        <taxon>Oscillatoriophycideae</taxon>
        <taxon>Oscillatoriales</taxon>
        <taxon>Oscillatoriaceae</taxon>
        <taxon>Phormidium</taxon>
        <taxon>Phormidium yuhuli</taxon>
    </lineage>
</organism>
<keyword evidence="3" id="KW-1185">Reference proteome</keyword>
<accession>A0ABY5AL41</accession>
<evidence type="ECO:0000313" key="2">
    <source>
        <dbReference type="EMBL" id="USR89929.1"/>
    </source>
</evidence>
<dbReference type="Pfam" id="PF01408">
    <property type="entry name" value="GFO_IDH_MocA"/>
    <property type="match status" value="1"/>
</dbReference>
<dbReference type="InterPro" id="IPR052515">
    <property type="entry name" value="Gfo/Idh/MocA_Oxidoreductase"/>
</dbReference>
<dbReference type="PANTHER" id="PTHR43249:SF1">
    <property type="entry name" value="D-GLUCOSIDE 3-DEHYDROGENASE"/>
    <property type="match status" value="1"/>
</dbReference>
<dbReference type="EMBL" id="CP098611">
    <property type="protein sequence ID" value="USR89929.1"/>
    <property type="molecule type" value="Genomic_DNA"/>
</dbReference>
<dbReference type="PANTHER" id="PTHR43249">
    <property type="entry name" value="UDP-N-ACETYL-2-AMINO-2-DEOXY-D-GLUCURONATE OXIDASE"/>
    <property type="match status" value="1"/>
</dbReference>
<proteinExistence type="predicted"/>
<evidence type="ECO:0000313" key="3">
    <source>
        <dbReference type="Proteomes" id="UP001056708"/>
    </source>
</evidence>
<dbReference type="Gene3D" id="3.30.360.10">
    <property type="entry name" value="Dihydrodipicolinate Reductase, domain 2"/>
    <property type="match status" value="1"/>
</dbReference>
<dbReference type="InterPro" id="IPR036291">
    <property type="entry name" value="NAD(P)-bd_dom_sf"/>
</dbReference>
<reference evidence="2" key="1">
    <citation type="submission" date="2022-06" db="EMBL/GenBank/DDBJ databases">
        <title>Genome sequence of Phormidium yuhuli AB48 isolated from an industrial photobioreactor environment.</title>
        <authorList>
            <person name="Qiu Y."/>
            <person name="Noonan A.J.C."/>
            <person name="Dofher K."/>
            <person name="Koch M."/>
            <person name="Kieft B."/>
            <person name="Lin X."/>
            <person name="Ziels R.M."/>
            <person name="Hallam S.J."/>
        </authorList>
    </citation>
    <scope>NUCLEOTIDE SEQUENCE</scope>
    <source>
        <strain evidence="2">AB48</strain>
    </source>
</reference>
<feature type="domain" description="Gfo/Idh/MocA-like oxidoreductase N-terminal" evidence="1">
    <location>
        <begin position="7"/>
        <end position="136"/>
    </location>
</feature>
<name>A0ABY5AL41_9CYAN</name>
<dbReference type="Proteomes" id="UP001056708">
    <property type="component" value="Chromosome"/>
</dbReference>
<dbReference type="Gene3D" id="3.40.50.720">
    <property type="entry name" value="NAD(P)-binding Rossmann-like Domain"/>
    <property type="match status" value="1"/>
</dbReference>
<sequence length="321" mass="35981">MSFCALVVGLGQIGMGYDLNHDPKQFVLTHTRSFQVHPSFELAGGVDPNPERINLFQEKYSCPGYMSLEAALIDIEPDIVAISTPTAQHHQTVSTVLQTIKPKAILCEKPLAYDLGEAKAIIADCEAQGVKLYVNYMRRSDRAVFDIKRRINRGCIAQPIKGVAWYSKGLLNNGSHFMNLLQYWLGKVVNFKVISSGRLWDGIDPEPDIQVTFELGNVIFLSAREENYSHCNIELIAGNGRLRYEQGGSQIFWQEVIDDSTHEGYRILNPVPEMINSNFNQIQWYATEQLSASLMGKDAHICSGKDALETQEIITKILVNS</sequence>
<evidence type="ECO:0000259" key="1">
    <source>
        <dbReference type="Pfam" id="PF01408"/>
    </source>
</evidence>
<dbReference type="RefSeq" id="WP_252661318.1">
    <property type="nucleotide sequence ID" value="NZ_CP098611.1"/>
</dbReference>
<protein>
    <submittedName>
        <fullName evidence="2">Gfo/Idh/MocA family oxidoreductase</fullName>
    </submittedName>
</protein>
<dbReference type="SUPFAM" id="SSF51735">
    <property type="entry name" value="NAD(P)-binding Rossmann-fold domains"/>
    <property type="match status" value="1"/>
</dbReference>
<gene>
    <name evidence="2" type="ORF">NEA10_13825</name>
</gene>